<dbReference type="InterPro" id="IPR017871">
    <property type="entry name" value="ABC_transporter-like_CS"/>
</dbReference>
<feature type="transmembrane region" description="Helical" evidence="9">
    <location>
        <begin position="62"/>
        <end position="86"/>
    </location>
</feature>
<gene>
    <name evidence="12" type="ORF">FC51_GL000568</name>
</gene>
<organism evidence="12 13">
    <name type="scientific">Lentilactobacillus parabuchneri DSM 5707 = NBRC 107865</name>
    <dbReference type="NCBI Taxonomy" id="1423784"/>
    <lineage>
        <taxon>Bacteria</taxon>
        <taxon>Bacillati</taxon>
        <taxon>Bacillota</taxon>
        <taxon>Bacilli</taxon>
        <taxon>Lactobacillales</taxon>
        <taxon>Lactobacillaceae</taxon>
        <taxon>Lentilactobacillus</taxon>
    </lineage>
</organism>
<dbReference type="PATRIC" id="fig|1423784.4.peg.562"/>
<dbReference type="Gene3D" id="1.20.1560.10">
    <property type="entry name" value="ABC transporter type 1, transmembrane domain"/>
    <property type="match status" value="1"/>
</dbReference>
<dbReference type="PANTHER" id="PTHR43394">
    <property type="entry name" value="ATP-DEPENDENT PERMEASE MDL1, MITOCHONDRIAL"/>
    <property type="match status" value="1"/>
</dbReference>
<dbReference type="Gene3D" id="3.40.50.300">
    <property type="entry name" value="P-loop containing nucleotide triphosphate hydrolases"/>
    <property type="match status" value="1"/>
</dbReference>
<sequence length="587" mass="64664">MFKLLKRLNKREYAMIAISTIFIAIQVWLELKIPDYMTQITTALGTSGSTTTDILDPGLKMLALSILSMCSAIIVGYFAAHVAAGFSARIRGKVFNQVMDYSTEDINQFSIPSLLTRSTNDITQIQTFIAMGMQVIIKAPITAVWAITKIANKGWQWTLATGIAVALLVIALTIILSLVQPKFKMVQKLTDKLNQTTRENLSGLRVVHAFNAEQFQNQKFDKANHELTGANLFANRVLALMNPVMTLISNGLTLAVYAIGAVLIENAAMGAGRLTLFSNMIVFSSYAMQVILAFLLLSIIFVILPRVTVSAGRINQVLSVKPNINYPDKTQQTPTSMGTVEFRDVSFKFKDAEASAIAHLSFKAEPGQTVAFIGSTGSGKSTVLNLLSHQYDITSGQILVDGVDIRDYSESDLNNRLGYIPQKAVLFSGTIRSNINFGKTNQTSPMSDQQIIDALKTAQAWEFVSSNEKKLDAPVAQHGDNFSGGQKQRLAIARAIARNPEVLMFDDSFSALDYATDRRLRDALKQNRRRTTKLIVAQRISTIMDADEIVVLDKGKVVGQGTHQQLLKNNDVYQEIAYSQLSKEELA</sequence>
<dbReference type="GO" id="GO:0015421">
    <property type="term" value="F:ABC-type oligopeptide transporter activity"/>
    <property type="evidence" value="ECO:0007669"/>
    <property type="project" value="TreeGrafter"/>
</dbReference>
<evidence type="ECO:0000256" key="5">
    <source>
        <dbReference type="ARBA" id="ARBA00022741"/>
    </source>
</evidence>
<comment type="subcellular location">
    <subcellularLocation>
        <location evidence="1">Cell membrane</location>
        <topology evidence="1">Multi-pass membrane protein</topology>
    </subcellularLocation>
</comment>
<accession>A0A0R1YUB9</accession>
<dbReference type="InterPro" id="IPR036640">
    <property type="entry name" value="ABC1_TM_sf"/>
</dbReference>
<keyword evidence="6" id="KW-0067">ATP-binding</keyword>
<protein>
    <submittedName>
        <fullName evidence="12">ABC-type multidrug protein lipid transport system, ATPase component</fullName>
    </submittedName>
</protein>
<dbReference type="EMBL" id="AZGK01000010">
    <property type="protein sequence ID" value="KRM46119.1"/>
    <property type="molecule type" value="Genomic_DNA"/>
</dbReference>
<dbReference type="SMART" id="SM00382">
    <property type="entry name" value="AAA"/>
    <property type="match status" value="1"/>
</dbReference>
<dbReference type="FunFam" id="3.40.50.300:FF:000854">
    <property type="entry name" value="Multidrug ABC transporter ATP-binding protein"/>
    <property type="match status" value="1"/>
</dbReference>
<keyword evidence="4 9" id="KW-0812">Transmembrane</keyword>
<evidence type="ECO:0000256" key="3">
    <source>
        <dbReference type="ARBA" id="ARBA00022475"/>
    </source>
</evidence>
<dbReference type="InterPro" id="IPR027417">
    <property type="entry name" value="P-loop_NTPase"/>
</dbReference>
<keyword evidence="7 9" id="KW-1133">Transmembrane helix</keyword>
<feature type="transmembrane region" description="Helical" evidence="9">
    <location>
        <begin position="127"/>
        <end position="148"/>
    </location>
</feature>
<dbReference type="PROSITE" id="PS50929">
    <property type="entry name" value="ABC_TM1F"/>
    <property type="match status" value="1"/>
</dbReference>
<dbReference type="InterPro" id="IPR011527">
    <property type="entry name" value="ABC1_TM_dom"/>
</dbReference>
<keyword evidence="3" id="KW-1003">Cell membrane</keyword>
<comment type="caution">
    <text evidence="12">The sequence shown here is derived from an EMBL/GenBank/DDBJ whole genome shotgun (WGS) entry which is preliminary data.</text>
</comment>
<dbReference type="SUPFAM" id="SSF90123">
    <property type="entry name" value="ABC transporter transmembrane region"/>
    <property type="match status" value="1"/>
</dbReference>
<feature type="transmembrane region" description="Helical" evidence="9">
    <location>
        <begin position="154"/>
        <end position="179"/>
    </location>
</feature>
<evidence type="ECO:0000313" key="12">
    <source>
        <dbReference type="EMBL" id="KRM46119.1"/>
    </source>
</evidence>
<evidence type="ECO:0000259" key="10">
    <source>
        <dbReference type="PROSITE" id="PS50893"/>
    </source>
</evidence>
<evidence type="ECO:0000256" key="2">
    <source>
        <dbReference type="ARBA" id="ARBA00022448"/>
    </source>
</evidence>
<dbReference type="Pfam" id="PF00005">
    <property type="entry name" value="ABC_tran"/>
    <property type="match status" value="1"/>
</dbReference>
<dbReference type="PROSITE" id="PS50893">
    <property type="entry name" value="ABC_TRANSPORTER_2"/>
    <property type="match status" value="1"/>
</dbReference>
<feature type="transmembrane region" description="Helical" evidence="9">
    <location>
        <begin position="244"/>
        <end position="264"/>
    </location>
</feature>
<name>A0A0R1YUB9_9LACO</name>
<dbReference type="SUPFAM" id="SSF52540">
    <property type="entry name" value="P-loop containing nucleoside triphosphate hydrolases"/>
    <property type="match status" value="1"/>
</dbReference>
<dbReference type="CDD" id="cd18548">
    <property type="entry name" value="ABC_6TM_Tm287_like"/>
    <property type="match status" value="1"/>
</dbReference>
<evidence type="ECO:0000256" key="7">
    <source>
        <dbReference type="ARBA" id="ARBA00022989"/>
    </source>
</evidence>
<evidence type="ECO:0000256" key="4">
    <source>
        <dbReference type="ARBA" id="ARBA00022692"/>
    </source>
</evidence>
<keyword evidence="2" id="KW-0813">Transport</keyword>
<dbReference type="AlphaFoldDB" id="A0A0R1YUB9"/>
<evidence type="ECO:0000256" key="1">
    <source>
        <dbReference type="ARBA" id="ARBA00004651"/>
    </source>
</evidence>
<dbReference type="InterPro" id="IPR003593">
    <property type="entry name" value="AAA+_ATPase"/>
</dbReference>
<dbReference type="Pfam" id="PF00664">
    <property type="entry name" value="ABC_membrane"/>
    <property type="match status" value="1"/>
</dbReference>
<evidence type="ECO:0000256" key="9">
    <source>
        <dbReference type="SAM" id="Phobius"/>
    </source>
</evidence>
<evidence type="ECO:0000256" key="6">
    <source>
        <dbReference type="ARBA" id="ARBA00022840"/>
    </source>
</evidence>
<dbReference type="InterPro" id="IPR003439">
    <property type="entry name" value="ABC_transporter-like_ATP-bd"/>
</dbReference>
<dbReference type="GO" id="GO:0005886">
    <property type="term" value="C:plasma membrane"/>
    <property type="evidence" value="ECO:0007669"/>
    <property type="project" value="UniProtKB-SubCell"/>
</dbReference>
<dbReference type="GO" id="GO:0005524">
    <property type="term" value="F:ATP binding"/>
    <property type="evidence" value="ECO:0007669"/>
    <property type="project" value="UniProtKB-KW"/>
</dbReference>
<feature type="transmembrane region" description="Helical" evidence="9">
    <location>
        <begin position="276"/>
        <end position="304"/>
    </location>
</feature>
<feature type="transmembrane region" description="Helical" evidence="9">
    <location>
        <begin position="12"/>
        <end position="29"/>
    </location>
</feature>
<dbReference type="PROSITE" id="PS00211">
    <property type="entry name" value="ABC_TRANSPORTER_1"/>
    <property type="match status" value="1"/>
</dbReference>
<keyword evidence="8 9" id="KW-0472">Membrane</keyword>
<proteinExistence type="predicted"/>
<feature type="domain" description="ABC transporter" evidence="10">
    <location>
        <begin position="340"/>
        <end position="579"/>
    </location>
</feature>
<evidence type="ECO:0000256" key="8">
    <source>
        <dbReference type="ARBA" id="ARBA00023136"/>
    </source>
</evidence>
<keyword evidence="5" id="KW-0547">Nucleotide-binding</keyword>
<evidence type="ECO:0000313" key="13">
    <source>
        <dbReference type="Proteomes" id="UP000051957"/>
    </source>
</evidence>
<dbReference type="Proteomes" id="UP000051957">
    <property type="component" value="Unassembled WGS sequence"/>
</dbReference>
<dbReference type="PANTHER" id="PTHR43394:SF1">
    <property type="entry name" value="ATP-BINDING CASSETTE SUB-FAMILY B MEMBER 10, MITOCHONDRIAL"/>
    <property type="match status" value="1"/>
</dbReference>
<dbReference type="GeneID" id="69802642"/>
<feature type="domain" description="ABC transmembrane type-1" evidence="11">
    <location>
        <begin position="17"/>
        <end position="306"/>
    </location>
</feature>
<dbReference type="InterPro" id="IPR039421">
    <property type="entry name" value="Type_1_exporter"/>
</dbReference>
<dbReference type="RefSeq" id="WP_057909627.1">
    <property type="nucleotide sequence ID" value="NZ_AZGK01000010.1"/>
</dbReference>
<evidence type="ECO:0000259" key="11">
    <source>
        <dbReference type="PROSITE" id="PS50929"/>
    </source>
</evidence>
<dbReference type="GO" id="GO:0016887">
    <property type="term" value="F:ATP hydrolysis activity"/>
    <property type="evidence" value="ECO:0007669"/>
    <property type="project" value="InterPro"/>
</dbReference>
<reference evidence="12 13" key="1">
    <citation type="journal article" date="2015" name="Genome Announc.">
        <title>Expanding the biotechnology potential of lactobacilli through comparative genomics of 213 strains and associated genera.</title>
        <authorList>
            <person name="Sun Z."/>
            <person name="Harris H.M."/>
            <person name="McCann A."/>
            <person name="Guo C."/>
            <person name="Argimon S."/>
            <person name="Zhang W."/>
            <person name="Yang X."/>
            <person name="Jeffery I.B."/>
            <person name="Cooney J.C."/>
            <person name="Kagawa T.F."/>
            <person name="Liu W."/>
            <person name="Song Y."/>
            <person name="Salvetti E."/>
            <person name="Wrobel A."/>
            <person name="Rasinkangas P."/>
            <person name="Parkhill J."/>
            <person name="Rea M.C."/>
            <person name="O'Sullivan O."/>
            <person name="Ritari J."/>
            <person name="Douillard F.P."/>
            <person name="Paul Ross R."/>
            <person name="Yang R."/>
            <person name="Briner A.E."/>
            <person name="Felis G.E."/>
            <person name="de Vos W.M."/>
            <person name="Barrangou R."/>
            <person name="Klaenhammer T.R."/>
            <person name="Caufield P.W."/>
            <person name="Cui Y."/>
            <person name="Zhang H."/>
            <person name="O'Toole P.W."/>
        </authorList>
    </citation>
    <scope>NUCLEOTIDE SEQUENCE [LARGE SCALE GENOMIC DNA]</scope>
    <source>
        <strain evidence="12 13">DSM 5707</strain>
    </source>
</reference>